<dbReference type="InterPro" id="IPR048278">
    <property type="entry name" value="PFN"/>
</dbReference>
<keyword evidence="5" id="KW-0206">Cytoskeleton</keyword>
<evidence type="ECO:0000256" key="3">
    <source>
        <dbReference type="ARBA" id="ARBA00022490"/>
    </source>
</evidence>
<dbReference type="SMART" id="SM00392">
    <property type="entry name" value="PROF"/>
    <property type="match status" value="1"/>
</dbReference>
<dbReference type="Proteomes" id="UP001212997">
    <property type="component" value="Unassembled WGS sequence"/>
</dbReference>
<evidence type="ECO:0000256" key="4">
    <source>
        <dbReference type="ARBA" id="ARBA00023203"/>
    </source>
</evidence>
<dbReference type="EMBL" id="JANAWD010000176">
    <property type="protein sequence ID" value="KAJ3484783.1"/>
    <property type="molecule type" value="Genomic_DNA"/>
</dbReference>
<protein>
    <recommendedName>
        <fullName evidence="6">Profilin</fullName>
    </recommendedName>
</protein>
<evidence type="ECO:0000313" key="9">
    <source>
        <dbReference type="Proteomes" id="UP001212997"/>
    </source>
</evidence>
<dbReference type="GO" id="GO:0005938">
    <property type="term" value="C:cell cortex"/>
    <property type="evidence" value="ECO:0007669"/>
    <property type="project" value="TreeGrafter"/>
</dbReference>
<dbReference type="Pfam" id="PF00235">
    <property type="entry name" value="Profilin"/>
    <property type="match status" value="1"/>
</dbReference>
<dbReference type="GO" id="GO:0005856">
    <property type="term" value="C:cytoskeleton"/>
    <property type="evidence" value="ECO:0007669"/>
    <property type="project" value="UniProtKB-SubCell"/>
</dbReference>
<dbReference type="PANTHER" id="PTHR11604:SF0">
    <property type="entry name" value="PROFILIN"/>
    <property type="match status" value="1"/>
</dbReference>
<sequence>MLSMAIAEAGSAVKGKAMLLRYSEVAHFLPTPSVTTPRIHNISCPITNKSCPGKVRLQSIILSDEPLSLGNAVYVDQNLVGSGRVTKAAIIGQQGGVWAQSPGLTLSHEEQQGIIAAFKNPALAQQSGFRVAGEKFFTLQATDRSIYGKKQADGAILVKTKQAILVAVYNPPIQAPEATPVVESLADYLINGISITRYGRDQDRAQPQPLRGRASSMWTTVRTPHDDANDTEPTLRTIIVSLLSSMSLSTVVQLTIQYRGARARAIQHIPPSDRDENVEWEKTLRDFDYIEFRHQEFKPTDHEVVWQYGRIIVSWHFASDSDTITKSLARAGCSINHFTTPSGCTSTRAQCFLAGSTAIASGTQSSPALPLAKNSGTFEGTAIDPIGPYFIGWRSTITKPIGNRPDKYWSQEPEHDSIRHNIAFAFAEIVERHLALEGPSEGRQNRWWVPSVLETTLDLTLGYPALEADIQAEKRTNASLRKELDTVRVTLTKLDRMHKEEHHLRLEFEEKFDQECCVRRTLEQSLKDERGANQNSVKRLENERAKKRGEFEALENKLKEEVDRRRKAEMTVERLEEERDYPFVVPALKEAFDKIFDLSLQVRLDLQDE</sequence>
<evidence type="ECO:0000256" key="6">
    <source>
        <dbReference type="RuleBase" id="RU003909"/>
    </source>
</evidence>
<dbReference type="PRINTS" id="PR00392">
    <property type="entry name" value="PROFILIN"/>
</dbReference>
<comment type="similarity">
    <text evidence="2 6">Belongs to the profilin family.</text>
</comment>
<reference evidence="8" key="1">
    <citation type="submission" date="2022-07" db="EMBL/GenBank/DDBJ databases">
        <title>Genome Sequence of Physisporinus lineatus.</title>
        <authorList>
            <person name="Buettner E."/>
        </authorList>
    </citation>
    <scope>NUCLEOTIDE SEQUENCE</scope>
    <source>
        <strain evidence="8">VT162</strain>
    </source>
</reference>
<keyword evidence="3" id="KW-0963">Cytoplasm</keyword>
<dbReference type="AlphaFoldDB" id="A0AAD5V3K2"/>
<accession>A0AAD5V3K2</accession>
<dbReference type="Gene3D" id="3.30.450.30">
    <property type="entry name" value="Dynein light chain 2a, cytoplasmic"/>
    <property type="match status" value="1"/>
</dbReference>
<evidence type="ECO:0000256" key="2">
    <source>
        <dbReference type="ARBA" id="ARBA00010058"/>
    </source>
</evidence>
<proteinExistence type="inferred from homology"/>
<keyword evidence="4 6" id="KW-0009">Actin-binding</keyword>
<dbReference type="GO" id="GO:0003785">
    <property type="term" value="F:actin monomer binding"/>
    <property type="evidence" value="ECO:0007669"/>
    <property type="project" value="TreeGrafter"/>
</dbReference>
<evidence type="ECO:0000256" key="5">
    <source>
        <dbReference type="ARBA" id="ARBA00023212"/>
    </source>
</evidence>
<dbReference type="InterPro" id="IPR005455">
    <property type="entry name" value="PFN_euk"/>
</dbReference>
<comment type="caution">
    <text evidence="8">The sequence shown here is derived from an EMBL/GenBank/DDBJ whole genome shotgun (WGS) entry which is preliminary data.</text>
</comment>
<dbReference type="InterPro" id="IPR036140">
    <property type="entry name" value="PFN_sf"/>
</dbReference>
<comment type="subcellular location">
    <subcellularLocation>
        <location evidence="1">Cytoplasm</location>
        <location evidence="1">Cytoskeleton</location>
    </subcellularLocation>
</comment>
<evidence type="ECO:0000313" key="8">
    <source>
        <dbReference type="EMBL" id="KAJ3484783.1"/>
    </source>
</evidence>
<gene>
    <name evidence="8" type="ORF">NLI96_g5404</name>
</gene>
<organism evidence="8 9">
    <name type="scientific">Meripilus lineatus</name>
    <dbReference type="NCBI Taxonomy" id="2056292"/>
    <lineage>
        <taxon>Eukaryota</taxon>
        <taxon>Fungi</taxon>
        <taxon>Dikarya</taxon>
        <taxon>Basidiomycota</taxon>
        <taxon>Agaricomycotina</taxon>
        <taxon>Agaricomycetes</taxon>
        <taxon>Polyporales</taxon>
        <taxon>Meripilaceae</taxon>
        <taxon>Meripilus</taxon>
    </lineage>
</organism>
<dbReference type="PANTHER" id="PTHR11604">
    <property type="entry name" value="PROFILIN"/>
    <property type="match status" value="1"/>
</dbReference>
<feature type="coiled-coil region" evidence="7">
    <location>
        <begin position="523"/>
        <end position="578"/>
    </location>
</feature>
<keyword evidence="7" id="KW-0175">Coiled coil</keyword>
<keyword evidence="9" id="KW-1185">Reference proteome</keyword>
<dbReference type="CDD" id="cd00148">
    <property type="entry name" value="PROF"/>
    <property type="match status" value="1"/>
</dbReference>
<dbReference type="SUPFAM" id="SSF55770">
    <property type="entry name" value="Profilin (actin-binding protein)"/>
    <property type="match status" value="1"/>
</dbReference>
<evidence type="ECO:0000256" key="7">
    <source>
        <dbReference type="SAM" id="Coils"/>
    </source>
</evidence>
<name>A0AAD5V3K2_9APHY</name>
<evidence type="ECO:0000256" key="1">
    <source>
        <dbReference type="ARBA" id="ARBA00004245"/>
    </source>
</evidence>